<dbReference type="EMBL" id="JANBPU010000307">
    <property type="protein sequence ID" value="KAJ1912845.1"/>
    <property type="molecule type" value="Genomic_DNA"/>
</dbReference>
<accession>A0A9W8DQ25</accession>
<comment type="caution">
    <text evidence="1">The sequence shown here is derived from an EMBL/GenBank/DDBJ whole genome shotgun (WGS) entry which is preliminary data.</text>
</comment>
<proteinExistence type="predicted"/>
<dbReference type="AlphaFoldDB" id="A0A9W8DQ25"/>
<keyword evidence="2" id="KW-1185">Reference proteome</keyword>
<dbReference type="Proteomes" id="UP001150538">
    <property type="component" value="Unassembled WGS sequence"/>
</dbReference>
<gene>
    <name evidence="1" type="ORF">H4219_005447</name>
</gene>
<evidence type="ECO:0000313" key="2">
    <source>
        <dbReference type="Proteomes" id="UP001150538"/>
    </source>
</evidence>
<name>A0A9W8DQ25_9FUNG</name>
<organism evidence="1 2">
    <name type="scientific">Mycoemilia scoparia</name>
    <dbReference type="NCBI Taxonomy" id="417184"/>
    <lineage>
        <taxon>Eukaryota</taxon>
        <taxon>Fungi</taxon>
        <taxon>Fungi incertae sedis</taxon>
        <taxon>Zoopagomycota</taxon>
        <taxon>Kickxellomycotina</taxon>
        <taxon>Kickxellomycetes</taxon>
        <taxon>Kickxellales</taxon>
        <taxon>Kickxellaceae</taxon>
        <taxon>Mycoemilia</taxon>
    </lineage>
</organism>
<protein>
    <submittedName>
        <fullName evidence="1">Uncharacterized protein</fullName>
    </submittedName>
</protein>
<reference evidence="1" key="1">
    <citation type="submission" date="2022-07" db="EMBL/GenBank/DDBJ databases">
        <title>Phylogenomic reconstructions and comparative analyses of Kickxellomycotina fungi.</title>
        <authorList>
            <person name="Reynolds N.K."/>
            <person name="Stajich J.E."/>
            <person name="Barry K."/>
            <person name="Grigoriev I.V."/>
            <person name="Crous P."/>
            <person name="Smith M.E."/>
        </authorList>
    </citation>
    <scope>NUCLEOTIDE SEQUENCE</scope>
    <source>
        <strain evidence="1">NBRC 100468</strain>
    </source>
</reference>
<sequence length="256" mass="29254">LEKDGITIIFPNKQQIHIKIHLAMLSGDIPAIAKAINHTGHMSRYGCRLCKIRGDNGPFGGIYFPKDNFPAPLQTLDEFLTGDPSFNINHSNSFTDLTLFSGPQFFGLEELHLFGHGVARTLWKIFKGEFGNTNRMRLANNQISIISKSMKKSRAQIPTTFYGIEKDIEIHSGYFRGVDWLDFLIYIVPSLVLEFLSDDLDKRAIAHLVKGCSLALKWEISKPEIEEMEKCFERWHNHLQQLVNSNEMLISVFRIT</sequence>
<evidence type="ECO:0000313" key="1">
    <source>
        <dbReference type="EMBL" id="KAJ1912845.1"/>
    </source>
</evidence>
<dbReference type="OrthoDB" id="2289822at2759"/>
<feature type="non-terminal residue" evidence="1">
    <location>
        <position position="1"/>
    </location>
</feature>